<dbReference type="Gene3D" id="1.20.1290.10">
    <property type="entry name" value="AhpD-like"/>
    <property type="match status" value="1"/>
</dbReference>
<comment type="caution">
    <text evidence="2">The sequence shown here is derived from an EMBL/GenBank/DDBJ whole genome shotgun (WGS) entry which is preliminary data.</text>
</comment>
<protein>
    <submittedName>
        <fullName evidence="2">Carboxymuconolactone decarboxylase family protein</fullName>
    </submittedName>
</protein>
<dbReference type="Pfam" id="PF02627">
    <property type="entry name" value="CMD"/>
    <property type="match status" value="1"/>
</dbReference>
<gene>
    <name evidence="2" type="ORF">WG900_15510</name>
</gene>
<name>A0ABU8SBI2_9SPHN</name>
<dbReference type="PANTHER" id="PTHR34846">
    <property type="entry name" value="4-CARBOXYMUCONOLACTONE DECARBOXYLASE FAMILY PROTEIN (AFU_ORTHOLOGUE AFUA_6G11590)"/>
    <property type="match status" value="1"/>
</dbReference>
<dbReference type="SUPFAM" id="SSF69118">
    <property type="entry name" value="AhpD-like"/>
    <property type="match status" value="1"/>
</dbReference>
<organism evidence="2 3">
    <name type="scientific">Novosphingobium aquae</name>
    <dbReference type="NCBI Taxonomy" id="3133435"/>
    <lineage>
        <taxon>Bacteria</taxon>
        <taxon>Pseudomonadati</taxon>
        <taxon>Pseudomonadota</taxon>
        <taxon>Alphaproteobacteria</taxon>
        <taxon>Sphingomonadales</taxon>
        <taxon>Sphingomonadaceae</taxon>
        <taxon>Novosphingobium</taxon>
    </lineage>
</organism>
<evidence type="ECO:0000313" key="2">
    <source>
        <dbReference type="EMBL" id="MEJ6011329.1"/>
    </source>
</evidence>
<proteinExistence type="predicted"/>
<dbReference type="InterPro" id="IPR029032">
    <property type="entry name" value="AhpD-like"/>
</dbReference>
<reference evidence="2 3" key="1">
    <citation type="submission" date="2024-03" db="EMBL/GenBank/DDBJ databases">
        <authorList>
            <person name="Jo J.-H."/>
        </authorList>
    </citation>
    <scope>NUCLEOTIDE SEQUENCE [LARGE SCALE GENOMIC DNA]</scope>
    <source>
        <strain evidence="2 3">AS3R-12</strain>
    </source>
</reference>
<keyword evidence="3" id="KW-1185">Reference proteome</keyword>
<sequence>MSAIERGGISFDLPERQRQVVGDGPRIAALTGDAVDREALGLVNAVRAGAGAQPVTPDNIPDYMRTMMKHPEVFARQMEMGTTIFTGRIPPRERELAILRIGWLCRAPYEWGQHVDIAKRMGVTTEEVERVTRGSADPAWDAHDKAILRGVEELVGDHAIADDTWAMLAQSWDEAQLIEFPMMVGQYVATAYVQNSLRIMLAEENPGLSYR</sequence>
<evidence type="ECO:0000259" key="1">
    <source>
        <dbReference type="Pfam" id="PF02627"/>
    </source>
</evidence>
<dbReference type="InterPro" id="IPR003779">
    <property type="entry name" value="CMD-like"/>
</dbReference>
<dbReference type="EMBL" id="JBBHJY010000008">
    <property type="protein sequence ID" value="MEJ6011329.1"/>
    <property type="molecule type" value="Genomic_DNA"/>
</dbReference>
<dbReference type="RefSeq" id="WP_339968450.1">
    <property type="nucleotide sequence ID" value="NZ_JBBHJY010000008.1"/>
</dbReference>
<evidence type="ECO:0000313" key="3">
    <source>
        <dbReference type="Proteomes" id="UP001379235"/>
    </source>
</evidence>
<accession>A0ABU8SBI2</accession>
<feature type="domain" description="Carboxymuconolactone decarboxylase-like" evidence="1">
    <location>
        <begin position="71"/>
        <end position="146"/>
    </location>
</feature>
<dbReference type="Proteomes" id="UP001379235">
    <property type="component" value="Unassembled WGS sequence"/>
</dbReference>
<dbReference type="PANTHER" id="PTHR34846:SF5">
    <property type="entry name" value="CARBOXYMUCONOLACTONE DECARBOXYLASE-LIKE DOMAIN-CONTAINING PROTEIN"/>
    <property type="match status" value="1"/>
</dbReference>